<reference evidence="1" key="1">
    <citation type="journal article" date="2019" name="bioRxiv">
        <title>The Genome of the Zebra Mussel, Dreissena polymorpha: A Resource for Invasive Species Research.</title>
        <authorList>
            <person name="McCartney M.A."/>
            <person name="Auch B."/>
            <person name="Kono T."/>
            <person name="Mallez S."/>
            <person name="Zhang Y."/>
            <person name="Obille A."/>
            <person name="Becker A."/>
            <person name="Abrahante J.E."/>
            <person name="Garbe J."/>
            <person name="Badalamenti J.P."/>
            <person name="Herman A."/>
            <person name="Mangelson H."/>
            <person name="Liachko I."/>
            <person name="Sullivan S."/>
            <person name="Sone E.D."/>
            <person name="Koren S."/>
            <person name="Silverstein K.A.T."/>
            <person name="Beckman K.B."/>
            <person name="Gohl D.M."/>
        </authorList>
    </citation>
    <scope>NUCLEOTIDE SEQUENCE</scope>
    <source>
        <strain evidence="1">Duluth1</strain>
        <tissue evidence="1">Whole animal</tissue>
    </source>
</reference>
<evidence type="ECO:0000313" key="2">
    <source>
        <dbReference type="Proteomes" id="UP000828390"/>
    </source>
</evidence>
<name>A0A9D4H3T4_DREPO</name>
<reference evidence="1" key="2">
    <citation type="submission" date="2020-11" db="EMBL/GenBank/DDBJ databases">
        <authorList>
            <person name="McCartney M.A."/>
            <person name="Auch B."/>
            <person name="Kono T."/>
            <person name="Mallez S."/>
            <person name="Becker A."/>
            <person name="Gohl D.M."/>
            <person name="Silverstein K.A.T."/>
            <person name="Koren S."/>
            <person name="Bechman K.B."/>
            <person name="Herman A."/>
            <person name="Abrahante J.E."/>
            <person name="Garbe J."/>
        </authorList>
    </citation>
    <scope>NUCLEOTIDE SEQUENCE</scope>
    <source>
        <strain evidence="1">Duluth1</strain>
        <tissue evidence="1">Whole animal</tissue>
    </source>
</reference>
<gene>
    <name evidence="1" type="ORF">DPMN_128923</name>
</gene>
<accession>A0A9D4H3T4</accession>
<organism evidence="1 2">
    <name type="scientific">Dreissena polymorpha</name>
    <name type="common">Zebra mussel</name>
    <name type="synonym">Mytilus polymorpha</name>
    <dbReference type="NCBI Taxonomy" id="45954"/>
    <lineage>
        <taxon>Eukaryota</taxon>
        <taxon>Metazoa</taxon>
        <taxon>Spiralia</taxon>
        <taxon>Lophotrochozoa</taxon>
        <taxon>Mollusca</taxon>
        <taxon>Bivalvia</taxon>
        <taxon>Autobranchia</taxon>
        <taxon>Heteroconchia</taxon>
        <taxon>Euheterodonta</taxon>
        <taxon>Imparidentia</taxon>
        <taxon>Neoheterodontei</taxon>
        <taxon>Myida</taxon>
        <taxon>Dreissenoidea</taxon>
        <taxon>Dreissenidae</taxon>
        <taxon>Dreissena</taxon>
    </lineage>
</organism>
<protein>
    <submittedName>
        <fullName evidence="1">Uncharacterized protein</fullName>
    </submittedName>
</protein>
<keyword evidence="2" id="KW-1185">Reference proteome</keyword>
<dbReference type="AlphaFoldDB" id="A0A9D4H3T4"/>
<sequence length="64" mass="6872">MLCLIVSVEPTSGGEKTGNVRMVAHMTVSAINRMTESVSGENGLKELIAEGRPVEILVDDRDNT</sequence>
<proteinExistence type="predicted"/>
<comment type="caution">
    <text evidence="1">The sequence shown here is derived from an EMBL/GenBank/DDBJ whole genome shotgun (WGS) entry which is preliminary data.</text>
</comment>
<evidence type="ECO:0000313" key="1">
    <source>
        <dbReference type="EMBL" id="KAH3826995.1"/>
    </source>
</evidence>
<dbReference type="EMBL" id="JAIWYP010000005">
    <property type="protein sequence ID" value="KAH3826995.1"/>
    <property type="molecule type" value="Genomic_DNA"/>
</dbReference>
<dbReference type="Proteomes" id="UP000828390">
    <property type="component" value="Unassembled WGS sequence"/>
</dbReference>